<feature type="transmembrane region" description="Helical" evidence="1">
    <location>
        <begin position="6"/>
        <end position="25"/>
    </location>
</feature>
<dbReference type="InterPro" id="IPR025962">
    <property type="entry name" value="SdpI/YhfL"/>
</dbReference>
<evidence type="ECO:0000313" key="3">
    <source>
        <dbReference type="Proteomes" id="UP000184241"/>
    </source>
</evidence>
<sequence>MWQEIFIFVSNLIIPIMMLFFGITFKNQGPKKINGFYGYRTSMSMKNKETWNFAHRYCGKLWTKLGLITLFLSIIISLIILNFDEEIQGIVVAIIVTAQTILLIASIFPVEKELKKNFDKDGNRRIK</sequence>
<keyword evidence="1" id="KW-1133">Transmembrane helix</keyword>
<gene>
    <name evidence="2" type="ORF">SAMN02745941_03902</name>
</gene>
<feature type="transmembrane region" description="Helical" evidence="1">
    <location>
        <begin position="87"/>
        <end position="110"/>
    </location>
</feature>
<dbReference type="AlphaFoldDB" id="A0A1M6BN27"/>
<evidence type="ECO:0000256" key="1">
    <source>
        <dbReference type="SAM" id="Phobius"/>
    </source>
</evidence>
<proteinExistence type="predicted"/>
<dbReference type="Pfam" id="PF13630">
    <property type="entry name" value="SdpI"/>
    <property type="match status" value="1"/>
</dbReference>
<dbReference type="Proteomes" id="UP000184241">
    <property type="component" value="Unassembled WGS sequence"/>
</dbReference>
<evidence type="ECO:0000313" key="2">
    <source>
        <dbReference type="EMBL" id="SHI50135.1"/>
    </source>
</evidence>
<organism evidence="2 3">
    <name type="scientific">Clostridium intestinale DSM 6191</name>
    <dbReference type="NCBI Taxonomy" id="1121320"/>
    <lineage>
        <taxon>Bacteria</taxon>
        <taxon>Bacillati</taxon>
        <taxon>Bacillota</taxon>
        <taxon>Clostridia</taxon>
        <taxon>Eubacteriales</taxon>
        <taxon>Clostridiaceae</taxon>
        <taxon>Clostridium</taxon>
    </lineage>
</organism>
<protein>
    <submittedName>
        <fullName evidence="2">SdpI/YhfL protein family protein</fullName>
    </submittedName>
</protein>
<feature type="transmembrane region" description="Helical" evidence="1">
    <location>
        <begin position="61"/>
        <end position="81"/>
    </location>
</feature>
<dbReference type="EMBL" id="FQXU01000015">
    <property type="protein sequence ID" value="SHI50135.1"/>
    <property type="molecule type" value="Genomic_DNA"/>
</dbReference>
<accession>A0A1M6BN27</accession>
<name>A0A1M6BN27_9CLOT</name>
<keyword evidence="1" id="KW-0812">Transmembrane</keyword>
<keyword evidence="1" id="KW-0472">Membrane</keyword>
<dbReference type="RefSeq" id="WP_073022254.1">
    <property type="nucleotide sequence ID" value="NZ_FQXU01000015.1"/>
</dbReference>
<reference evidence="2 3" key="1">
    <citation type="submission" date="2016-11" db="EMBL/GenBank/DDBJ databases">
        <authorList>
            <person name="Jaros S."/>
            <person name="Januszkiewicz K."/>
            <person name="Wedrychowicz H."/>
        </authorList>
    </citation>
    <scope>NUCLEOTIDE SEQUENCE [LARGE SCALE GENOMIC DNA]</scope>
    <source>
        <strain evidence="2 3">DSM 6191</strain>
    </source>
</reference>